<protein>
    <submittedName>
        <fullName evidence="1">Uncharacterized protein</fullName>
    </submittedName>
</protein>
<dbReference type="Proteomes" id="UP001062846">
    <property type="component" value="Chromosome 4"/>
</dbReference>
<dbReference type="EMBL" id="CM046391">
    <property type="protein sequence ID" value="KAI8560765.1"/>
    <property type="molecule type" value="Genomic_DNA"/>
</dbReference>
<accession>A0ACC0P587</accession>
<evidence type="ECO:0000313" key="2">
    <source>
        <dbReference type="Proteomes" id="UP001062846"/>
    </source>
</evidence>
<reference evidence="1" key="1">
    <citation type="submission" date="2022-02" db="EMBL/GenBank/DDBJ databases">
        <title>Plant Genome Project.</title>
        <authorList>
            <person name="Zhang R.-G."/>
        </authorList>
    </citation>
    <scope>NUCLEOTIDE SEQUENCE</scope>
    <source>
        <strain evidence="1">AT1</strain>
    </source>
</reference>
<sequence length="98" mass="11017">MSLMTLCNQELHSLSLNSPVHCLLSRKSMQRSCFCPKTNSTINFSGPLCTKPIHSDLCHHSVVDLELRHLTTSWRRPWWSSASSGSGDGGWLGAFRRM</sequence>
<proteinExistence type="predicted"/>
<comment type="caution">
    <text evidence="1">The sequence shown here is derived from an EMBL/GenBank/DDBJ whole genome shotgun (WGS) entry which is preliminary data.</text>
</comment>
<name>A0ACC0P587_RHOML</name>
<evidence type="ECO:0000313" key="1">
    <source>
        <dbReference type="EMBL" id="KAI8560765.1"/>
    </source>
</evidence>
<keyword evidence="2" id="KW-1185">Reference proteome</keyword>
<gene>
    <name evidence="1" type="ORF">RHMOL_Rhmol04G0281300</name>
</gene>
<organism evidence="1 2">
    <name type="scientific">Rhododendron molle</name>
    <name type="common">Chinese azalea</name>
    <name type="synonym">Azalea mollis</name>
    <dbReference type="NCBI Taxonomy" id="49168"/>
    <lineage>
        <taxon>Eukaryota</taxon>
        <taxon>Viridiplantae</taxon>
        <taxon>Streptophyta</taxon>
        <taxon>Embryophyta</taxon>
        <taxon>Tracheophyta</taxon>
        <taxon>Spermatophyta</taxon>
        <taxon>Magnoliopsida</taxon>
        <taxon>eudicotyledons</taxon>
        <taxon>Gunneridae</taxon>
        <taxon>Pentapetalae</taxon>
        <taxon>asterids</taxon>
        <taxon>Ericales</taxon>
        <taxon>Ericaceae</taxon>
        <taxon>Ericoideae</taxon>
        <taxon>Rhodoreae</taxon>
        <taxon>Rhododendron</taxon>
    </lineage>
</organism>